<feature type="signal peptide" evidence="11">
    <location>
        <begin position="1"/>
        <end position="19"/>
    </location>
</feature>
<keyword evidence="5" id="KW-0812">Transmembrane</keyword>
<name>A0A0J1CJ32_9BURK</name>
<evidence type="ECO:0000256" key="1">
    <source>
        <dbReference type="ARBA" id="ARBA00004571"/>
    </source>
</evidence>
<keyword evidence="14" id="KW-1185">Reference proteome</keyword>
<evidence type="ECO:0000256" key="4">
    <source>
        <dbReference type="ARBA" id="ARBA00022452"/>
    </source>
</evidence>
<reference evidence="13 14" key="1">
    <citation type="journal article" date="2015" name="Genome Announc.">
        <title>Draft Genome Sequence of Burkholderia sp. Strain PML1(12), an Ectomycorrhizosphere-Inhabiting Bacterium with Effective Mineral-Weathering Ability.</title>
        <authorList>
            <person name="Uroz S."/>
            <person name="Oger P."/>
        </authorList>
    </citation>
    <scope>NUCLEOTIDE SEQUENCE [LARGE SCALE GENOMIC DNA]</scope>
    <source>
        <strain evidence="14">PML1(12)</strain>
    </source>
</reference>
<keyword evidence="8" id="KW-0626">Porin</keyword>
<dbReference type="InterPro" id="IPR050298">
    <property type="entry name" value="Gram-neg_bact_OMP"/>
</dbReference>
<dbReference type="InterPro" id="IPR001702">
    <property type="entry name" value="Porin_Gram-ve"/>
</dbReference>
<evidence type="ECO:0000313" key="14">
    <source>
        <dbReference type="Proteomes" id="UP000035963"/>
    </source>
</evidence>
<evidence type="ECO:0000256" key="7">
    <source>
        <dbReference type="ARBA" id="ARBA00023065"/>
    </source>
</evidence>
<dbReference type="Proteomes" id="UP000035963">
    <property type="component" value="Unassembled WGS sequence"/>
</dbReference>
<accession>A0A0J1CJ32</accession>
<evidence type="ECO:0000313" key="13">
    <source>
        <dbReference type="EMBL" id="KLU20692.1"/>
    </source>
</evidence>
<evidence type="ECO:0000256" key="2">
    <source>
        <dbReference type="ARBA" id="ARBA00011233"/>
    </source>
</evidence>
<evidence type="ECO:0000256" key="3">
    <source>
        <dbReference type="ARBA" id="ARBA00022448"/>
    </source>
</evidence>
<dbReference type="Pfam" id="PF13609">
    <property type="entry name" value="Porin_4"/>
    <property type="match status" value="1"/>
</dbReference>
<comment type="subunit">
    <text evidence="2">Homotrimer.</text>
</comment>
<evidence type="ECO:0000256" key="11">
    <source>
        <dbReference type="SAM" id="SignalP"/>
    </source>
</evidence>
<evidence type="ECO:0000256" key="10">
    <source>
        <dbReference type="ARBA" id="ARBA00023237"/>
    </source>
</evidence>
<evidence type="ECO:0000256" key="5">
    <source>
        <dbReference type="ARBA" id="ARBA00022692"/>
    </source>
</evidence>
<feature type="domain" description="Porin" evidence="12">
    <location>
        <begin position="8"/>
        <end position="338"/>
    </location>
</feature>
<dbReference type="CDD" id="cd00342">
    <property type="entry name" value="gram_neg_porins"/>
    <property type="match status" value="1"/>
</dbReference>
<gene>
    <name evidence="13" type="ORF">EOS_39970</name>
</gene>
<dbReference type="InterPro" id="IPR002299">
    <property type="entry name" value="Porin_Neis"/>
</dbReference>
<protein>
    <recommendedName>
        <fullName evidence="12">Porin domain-containing protein</fullName>
    </recommendedName>
</protein>
<proteinExistence type="predicted"/>
<dbReference type="GO" id="GO:0034220">
    <property type="term" value="P:monoatomic ion transmembrane transport"/>
    <property type="evidence" value="ECO:0007669"/>
    <property type="project" value="InterPro"/>
</dbReference>
<dbReference type="AlphaFoldDB" id="A0A0J1CJ32"/>
<dbReference type="GO" id="GO:0046930">
    <property type="term" value="C:pore complex"/>
    <property type="evidence" value="ECO:0007669"/>
    <property type="project" value="UniProtKB-KW"/>
</dbReference>
<sequence>MKKYLLGAALLGAMGSASAQSSVTLYGVIDAGLTYLSNEGGSHLYEFQDGANFGNRWGLKGTEDLGGGYKAVFQLENGFSLGTGQLRNGGALFGRQAFVGMSTPYGTVTGGRQYDFISDYINQYNLNGYASVYAGHMGDFDRIAGDQVNNAVKFRSVDYNGFSFGAMYGFGNVAGNFKQDSAWSGALGYTHGGFSASAVYLRLYDVQVDPYAQIGVTSFLGQTVATRNANGTVTDLDSSAYFTVDRQSEVAVGASYAIGKLTMAANFTSTNMRTGSVGATMNVYEAGAMYFVKPDIAILGGYQYTTFDGAHWNQPTIGAQYYLSRRTTFYANVSYLRASSGVDANQGAGFYSLPSSTQTQVTSRVAIIHTF</sequence>
<evidence type="ECO:0000256" key="9">
    <source>
        <dbReference type="ARBA" id="ARBA00023136"/>
    </source>
</evidence>
<keyword evidence="4" id="KW-1134">Transmembrane beta strand</keyword>
<keyword evidence="10" id="KW-0998">Cell outer membrane</keyword>
<evidence type="ECO:0000259" key="12">
    <source>
        <dbReference type="Pfam" id="PF13609"/>
    </source>
</evidence>
<keyword evidence="7" id="KW-0406">Ion transport</keyword>
<dbReference type="SUPFAM" id="SSF56935">
    <property type="entry name" value="Porins"/>
    <property type="match status" value="1"/>
</dbReference>
<dbReference type="RefSeq" id="WP_047897761.1">
    <property type="nucleotide sequence ID" value="NZ_AEJF01000245.1"/>
</dbReference>
<dbReference type="GO" id="GO:0015288">
    <property type="term" value="F:porin activity"/>
    <property type="evidence" value="ECO:0007669"/>
    <property type="project" value="UniProtKB-KW"/>
</dbReference>
<dbReference type="PANTHER" id="PTHR34501:SF9">
    <property type="entry name" value="MAJOR OUTER MEMBRANE PROTEIN P.IA"/>
    <property type="match status" value="1"/>
</dbReference>
<comment type="caution">
    <text evidence="13">The sequence shown here is derived from an EMBL/GenBank/DDBJ whole genome shotgun (WGS) entry which is preliminary data.</text>
</comment>
<keyword evidence="9" id="KW-0472">Membrane</keyword>
<keyword evidence="6 11" id="KW-0732">Signal</keyword>
<dbReference type="InterPro" id="IPR033900">
    <property type="entry name" value="Gram_neg_porin_domain"/>
</dbReference>
<dbReference type="GO" id="GO:0009279">
    <property type="term" value="C:cell outer membrane"/>
    <property type="evidence" value="ECO:0007669"/>
    <property type="project" value="UniProtKB-SubCell"/>
</dbReference>
<dbReference type="OrthoDB" id="8982743at2"/>
<evidence type="ECO:0000256" key="6">
    <source>
        <dbReference type="ARBA" id="ARBA00022729"/>
    </source>
</evidence>
<dbReference type="PRINTS" id="PR00182">
    <property type="entry name" value="ECOLNEIPORIN"/>
</dbReference>
<evidence type="ECO:0000256" key="8">
    <source>
        <dbReference type="ARBA" id="ARBA00023114"/>
    </source>
</evidence>
<dbReference type="PANTHER" id="PTHR34501">
    <property type="entry name" value="PROTEIN YDDL-RELATED"/>
    <property type="match status" value="1"/>
</dbReference>
<dbReference type="PRINTS" id="PR00184">
    <property type="entry name" value="NEISSPPORIN"/>
</dbReference>
<dbReference type="InterPro" id="IPR023614">
    <property type="entry name" value="Porin_dom_sf"/>
</dbReference>
<keyword evidence="3" id="KW-0813">Transport</keyword>
<organism evidence="13 14">
    <name type="scientific">Caballeronia mineralivorans PML1(12)</name>
    <dbReference type="NCBI Taxonomy" id="908627"/>
    <lineage>
        <taxon>Bacteria</taxon>
        <taxon>Pseudomonadati</taxon>
        <taxon>Pseudomonadota</taxon>
        <taxon>Betaproteobacteria</taxon>
        <taxon>Burkholderiales</taxon>
        <taxon>Burkholderiaceae</taxon>
        <taxon>Caballeronia</taxon>
    </lineage>
</organism>
<dbReference type="Gene3D" id="2.40.160.10">
    <property type="entry name" value="Porin"/>
    <property type="match status" value="1"/>
</dbReference>
<comment type="subcellular location">
    <subcellularLocation>
        <location evidence="1">Cell outer membrane</location>
        <topology evidence="1">Multi-pass membrane protein</topology>
    </subcellularLocation>
</comment>
<dbReference type="EMBL" id="AEJF01000245">
    <property type="protein sequence ID" value="KLU20692.1"/>
    <property type="molecule type" value="Genomic_DNA"/>
</dbReference>
<feature type="chain" id="PRO_5005248996" description="Porin domain-containing protein" evidence="11">
    <location>
        <begin position="20"/>
        <end position="371"/>
    </location>
</feature>
<dbReference type="PATRIC" id="fig|908627.4.peg.8948"/>